<dbReference type="PANTHER" id="PTHR43236:SF2">
    <property type="entry name" value="BLL0069 PROTEIN"/>
    <property type="match status" value="1"/>
</dbReference>
<protein>
    <submittedName>
        <fullName evidence="2">ImmA/IrrE family metallo-endopeptidase</fullName>
    </submittedName>
</protein>
<dbReference type="RefSeq" id="WP_133314041.1">
    <property type="nucleotide sequence ID" value="NZ_SMTL01000001.1"/>
</dbReference>
<dbReference type="PANTHER" id="PTHR43236">
    <property type="entry name" value="ANTITOXIN HIGA1"/>
    <property type="match status" value="1"/>
</dbReference>
<dbReference type="AlphaFoldDB" id="A0A4R5ULA4"/>
<organism evidence="2 3">
    <name type="scientific">Rhizobium deserti</name>
    <dbReference type="NCBI Taxonomy" id="2547961"/>
    <lineage>
        <taxon>Bacteria</taxon>
        <taxon>Pseudomonadati</taxon>
        <taxon>Pseudomonadota</taxon>
        <taxon>Alphaproteobacteria</taxon>
        <taxon>Hyphomicrobiales</taxon>
        <taxon>Rhizobiaceae</taxon>
        <taxon>Rhizobium/Agrobacterium group</taxon>
        <taxon>Rhizobium</taxon>
    </lineage>
</organism>
<dbReference type="Gene3D" id="1.10.10.2910">
    <property type="match status" value="1"/>
</dbReference>
<dbReference type="Proteomes" id="UP000295238">
    <property type="component" value="Unassembled WGS sequence"/>
</dbReference>
<dbReference type="OrthoDB" id="9794834at2"/>
<evidence type="ECO:0000313" key="2">
    <source>
        <dbReference type="EMBL" id="TDK38595.1"/>
    </source>
</evidence>
<reference evidence="2 3" key="1">
    <citation type="submission" date="2019-03" db="EMBL/GenBank/DDBJ databases">
        <title>Rhizobium sp. nov., an bacterium isolated from biocrust in Mu Us Desert.</title>
        <authorList>
            <person name="Lixiong L."/>
        </authorList>
    </citation>
    <scope>NUCLEOTIDE SEQUENCE [LARGE SCALE GENOMIC DNA]</scope>
    <source>
        <strain evidence="2 3">SPY-1</strain>
    </source>
</reference>
<evidence type="ECO:0000259" key="1">
    <source>
        <dbReference type="Pfam" id="PF06114"/>
    </source>
</evidence>
<dbReference type="InterPro" id="IPR052345">
    <property type="entry name" value="Rad_response_metalloprotease"/>
</dbReference>
<proteinExistence type="predicted"/>
<dbReference type="EMBL" id="SMTL01000001">
    <property type="protein sequence ID" value="TDK38595.1"/>
    <property type="molecule type" value="Genomic_DNA"/>
</dbReference>
<accession>A0A4R5ULA4</accession>
<comment type="caution">
    <text evidence="2">The sequence shown here is derived from an EMBL/GenBank/DDBJ whole genome shotgun (WGS) entry which is preliminary data.</text>
</comment>
<dbReference type="InterPro" id="IPR010359">
    <property type="entry name" value="IrrE_HExxH"/>
</dbReference>
<name>A0A4R5ULA4_9HYPH</name>
<evidence type="ECO:0000313" key="3">
    <source>
        <dbReference type="Proteomes" id="UP000295238"/>
    </source>
</evidence>
<feature type="domain" description="IrrE N-terminal-like" evidence="1">
    <location>
        <begin position="32"/>
        <end position="159"/>
    </location>
</feature>
<sequence>MGADWKKAKQKAADVVKNYGLTKPPVDPEAIAEAMGVDVVYAHFSPGIKDKVSGFIQFDPLQIVVNKEIHPNRMTFTIAHELAHFLMHKPYAESNDYRVMPRQNEYSVRKPPEEQEADCFAAELLVPEKMLKAYKDFASTRELARIFAVSEDVILNRLKSLRVS</sequence>
<gene>
    <name evidence="2" type="ORF">E2F50_00065</name>
</gene>
<keyword evidence="3" id="KW-1185">Reference proteome</keyword>
<dbReference type="Pfam" id="PF06114">
    <property type="entry name" value="Peptidase_M78"/>
    <property type="match status" value="1"/>
</dbReference>